<evidence type="ECO:0000256" key="4">
    <source>
        <dbReference type="RuleBase" id="RU003494"/>
    </source>
</evidence>
<dbReference type="GO" id="GO:0004601">
    <property type="term" value="F:peroxidase activity"/>
    <property type="evidence" value="ECO:0007669"/>
    <property type="project" value="UniProtKB-ARBA"/>
</dbReference>
<evidence type="ECO:0000256" key="3">
    <source>
        <dbReference type="ARBA" id="ARBA00047960"/>
    </source>
</evidence>
<evidence type="ECO:0000256" key="1">
    <source>
        <dbReference type="ARBA" id="ARBA00012452"/>
    </source>
</evidence>
<dbReference type="PANTHER" id="PTHR44051:SF9">
    <property type="entry name" value="GLUTATHIONE S-TRANSFERASE 1"/>
    <property type="match status" value="1"/>
</dbReference>
<dbReference type="FunFam" id="3.40.30.10:FF:000156">
    <property type="entry name" value="Glutathione S-transferase 1"/>
    <property type="match status" value="1"/>
</dbReference>
<accession>A0A1M7S2R2</accession>
<comment type="similarity">
    <text evidence="4">Belongs to the GST superfamily.</text>
</comment>
<dbReference type="PROSITE" id="PS50404">
    <property type="entry name" value="GST_NTER"/>
    <property type="match status" value="1"/>
</dbReference>
<keyword evidence="8" id="KW-1185">Reference proteome</keyword>
<dbReference type="InterPro" id="IPR004045">
    <property type="entry name" value="Glutathione_S-Trfase_N"/>
</dbReference>
<sequence length="221" mass="24728">MGPQLTGRIQTMLTVHHLRISQSERIVWLAEELGIEYDLKLYNRDPETRLAPPELKAIHPMQVAPVITDGDLVLGESGAIVEYIIGKYAPGTPLVPGPDHPDFADHLYWFHFANATFMTNGMMQIAVNFAGAEMPAPLMKRVTNAWEQIERRLGQADYFGGAQLTTADIMMVFQLTTSRAFNGMSIDHMPNLKAYLQRIGAREAYQRAMAKCEPGMPPKLD</sequence>
<dbReference type="SFLD" id="SFLDS00019">
    <property type="entry name" value="Glutathione_Transferase_(cytos"/>
    <property type="match status" value="1"/>
</dbReference>
<evidence type="ECO:0000313" key="7">
    <source>
        <dbReference type="EMBL" id="SHN52716.1"/>
    </source>
</evidence>
<dbReference type="Proteomes" id="UP000184391">
    <property type="component" value="Unassembled WGS sequence"/>
</dbReference>
<dbReference type="SUPFAM" id="SSF47616">
    <property type="entry name" value="GST C-terminal domain-like"/>
    <property type="match status" value="1"/>
</dbReference>
<dbReference type="InterPro" id="IPR040079">
    <property type="entry name" value="Glutathione_S-Trfase"/>
</dbReference>
<dbReference type="AlphaFoldDB" id="A0A1M7S2R2"/>
<comment type="catalytic activity">
    <reaction evidence="3">
        <text>RX + glutathione = an S-substituted glutathione + a halide anion + H(+)</text>
        <dbReference type="Rhea" id="RHEA:16437"/>
        <dbReference type="ChEBI" id="CHEBI:15378"/>
        <dbReference type="ChEBI" id="CHEBI:16042"/>
        <dbReference type="ChEBI" id="CHEBI:17792"/>
        <dbReference type="ChEBI" id="CHEBI:57925"/>
        <dbReference type="ChEBI" id="CHEBI:90779"/>
        <dbReference type="EC" id="2.5.1.18"/>
    </reaction>
</comment>
<dbReference type="SFLD" id="SFLDG01150">
    <property type="entry name" value="Main.1:_Beta-like"/>
    <property type="match status" value="1"/>
</dbReference>
<dbReference type="InterPro" id="IPR010987">
    <property type="entry name" value="Glutathione-S-Trfase_C-like"/>
</dbReference>
<dbReference type="GO" id="GO:0004364">
    <property type="term" value="F:glutathione transferase activity"/>
    <property type="evidence" value="ECO:0007669"/>
    <property type="project" value="UniProtKB-EC"/>
</dbReference>
<dbReference type="CDD" id="cd03046">
    <property type="entry name" value="GST_N_GTT1_like"/>
    <property type="match status" value="1"/>
</dbReference>
<dbReference type="EC" id="2.5.1.18" evidence="1"/>
<protein>
    <recommendedName>
        <fullName evidence="1">glutathione transferase</fullName>
        <ecNumber evidence="1">2.5.1.18</ecNumber>
    </recommendedName>
</protein>
<feature type="domain" description="GST N-terminal" evidence="5">
    <location>
        <begin position="10"/>
        <end position="92"/>
    </location>
</feature>
<dbReference type="Pfam" id="PF00043">
    <property type="entry name" value="GST_C"/>
    <property type="match status" value="1"/>
</dbReference>
<feature type="domain" description="GST C-terminal" evidence="6">
    <location>
        <begin position="99"/>
        <end position="218"/>
    </location>
</feature>
<evidence type="ECO:0000259" key="5">
    <source>
        <dbReference type="PROSITE" id="PS50404"/>
    </source>
</evidence>
<gene>
    <name evidence="7" type="ORF">SAMN02745193_00850</name>
</gene>
<dbReference type="EMBL" id="FRDF01000004">
    <property type="protein sequence ID" value="SHN52716.1"/>
    <property type="molecule type" value="Genomic_DNA"/>
</dbReference>
<keyword evidence="2 7" id="KW-0808">Transferase</keyword>
<evidence type="ECO:0000259" key="6">
    <source>
        <dbReference type="PROSITE" id="PS50405"/>
    </source>
</evidence>
<dbReference type="Pfam" id="PF02798">
    <property type="entry name" value="GST_N"/>
    <property type="match status" value="1"/>
</dbReference>
<dbReference type="InterPro" id="IPR036249">
    <property type="entry name" value="Thioredoxin-like_sf"/>
</dbReference>
<dbReference type="Gene3D" id="1.20.1050.10">
    <property type="match status" value="1"/>
</dbReference>
<organism evidence="7 8">
    <name type="scientific">Erythrobacter sanguineus</name>
    <dbReference type="NCBI Taxonomy" id="198312"/>
    <lineage>
        <taxon>Bacteria</taxon>
        <taxon>Pseudomonadati</taxon>
        <taxon>Pseudomonadota</taxon>
        <taxon>Alphaproteobacteria</taxon>
        <taxon>Sphingomonadales</taxon>
        <taxon>Erythrobacteraceae</taxon>
        <taxon>Erythrobacter/Porphyrobacter group</taxon>
        <taxon>Erythrobacter</taxon>
    </lineage>
</organism>
<reference evidence="8" key="1">
    <citation type="submission" date="2016-12" db="EMBL/GenBank/DDBJ databases">
        <authorList>
            <person name="Varghese N."/>
            <person name="Submissions S."/>
        </authorList>
    </citation>
    <scope>NUCLEOTIDE SEQUENCE [LARGE SCALE GENOMIC DNA]</scope>
    <source>
        <strain evidence="8">DSM 11032</strain>
    </source>
</reference>
<name>A0A1M7S2R2_9SPHN</name>
<dbReference type="RefSeq" id="WP_249025651.1">
    <property type="nucleotide sequence ID" value="NZ_MUYH01000002.1"/>
</dbReference>
<dbReference type="PROSITE" id="PS50405">
    <property type="entry name" value="GST_CTER"/>
    <property type="match status" value="1"/>
</dbReference>
<proteinExistence type="inferred from homology"/>
<dbReference type="STRING" id="198312.SAMN02745193_00850"/>
<evidence type="ECO:0000256" key="2">
    <source>
        <dbReference type="ARBA" id="ARBA00022679"/>
    </source>
</evidence>
<dbReference type="GO" id="GO:0005737">
    <property type="term" value="C:cytoplasm"/>
    <property type="evidence" value="ECO:0007669"/>
    <property type="project" value="UniProtKB-ARBA"/>
</dbReference>
<evidence type="ECO:0000313" key="8">
    <source>
        <dbReference type="Proteomes" id="UP000184391"/>
    </source>
</evidence>
<dbReference type="PANTHER" id="PTHR44051">
    <property type="entry name" value="GLUTATHIONE S-TRANSFERASE-RELATED"/>
    <property type="match status" value="1"/>
</dbReference>
<dbReference type="SFLD" id="SFLDG00358">
    <property type="entry name" value="Main_(cytGST)"/>
    <property type="match status" value="1"/>
</dbReference>
<dbReference type="SUPFAM" id="SSF52833">
    <property type="entry name" value="Thioredoxin-like"/>
    <property type="match status" value="1"/>
</dbReference>
<dbReference type="InterPro" id="IPR036282">
    <property type="entry name" value="Glutathione-S-Trfase_C_sf"/>
</dbReference>
<dbReference type="InterPro" id="IPR004046">
    <property type="entry name" value="GST_C"/>
</dbReference>
<dbReference type="Gene3D" id="3.40.30.10">
    <property type="entry name" value="Glutaredoxin"/>
    <property type="match status" value="1"/>
</dbReference>